<sequence>MSEWLTYREAAAKVGRSRRALQRWRRRGMPMRIDDRGRKIVHEVVLYAWYRKNLQSWPAHQAKMRRIMRDTPTDTRA</sequence>
<dbReference type="OrthoDB" id="5079646at2"/>
<dbReference type="InterPro" id="IPR036388">
    <property type="entry name" value="WH-like_DNA-bd_sf"/>
</dbReference>
<keyword evidence="2" id="KW-1185">Reference proteome</keyword>
<dbReference type="RefSeq" id="WP_105805392.1">
    <property type="nucleotide sequence ID" value="NZ_MWZD01000017.1"/>
</dbReference>
<dbReference type="InterPro" id="IPR009061">
    <property type="entry name" value="DNA-bd_dom_put_sf"/>
</dbReference>
<proteinExistence type="predicted"/>
<name>A0A2S9QMX3_9MICO</name>
<evidence type="ECO:0000313" key="1">
    <source>
        <dbReference type="EMBL" id="PRI10932.1"/>
    </source>
</evidence>
<protein>
    <recommendedName>
        <fullName evidence="3">DNA-binding protein</fullName>
    </recommendedName>
</protein>
<dbReference type="EMBL" id="MWZD01000017">
    <property type="protein sequence ID" value="PRI10932.1"/>
    <property type="molecule type" value="Genomic_DNA"/>
</dbReference>
<evidence type="ECO:0000313" key="2">
    <source>
        <dbReference type="Proteomes" id="UP000238650"/>
    </source>
</evidence>
<dbReference type="Gene3D" id="1.10.10.10">
    <property type="entry name" value="Winged helix-like DNA-binding domain superfamily/Winged helix DNA-binding domain"/>
    <property type="match status" value="1"/>
</dbReference>
<dbReference type="SUPFAM" id="SSF46955">
    <property type="entry name" value="Putative DNA-binding domain"/>
    <property type="match status" value="1"/>
</dbReference>
<reference evidence="1 2" key="1">
    <citation type="journal article" date="2017" name="New Microbes New Infect">
        <title>Genome sequence of 'Leucobacter massiliensis' sp. nov. isolated from human pharynx after travel to the 2014 Hajj.</title>
        <authorList>
            <person name="Leangapichart T."/>
            <person name="Gautret P."/>
            <person name="Nguyen T.T."/>
            <person name="Armstrong N."/>
            <person name="Rolain J.M."/>
        </authorList>
    </citation>
    <scope>NUCLEOTIDE SEQUENCE [LARGE SCALE GENOMIC DNA]</scope>
    <source>
        <strain evidence="1 2">122RC15</strain>
    </source>
</reference>
<organism evidence="1 2">
    <name type="scientific">Leucobacter massiliensis</name>
    <dbReference type="NCBI Taxonomy" id="1686285"/>
    <lineage>
        <taxon>Bacteria</taxon>
        <taxon>Bacillati</taxon>
        <taxon>Actinomycetota</taxon>
        <taxon>Actinomycetes</taxon>
        <taxon>Micrococcales</taxon>
        <taxon>Microbacteriaceae</taxon>
        <taxon>Leucobacter</taxon>
    </lineage>
</organism>
<evidence type="ECO:0008006" key="3">
    <source>
        <dbReference type="Google" id="ProtNLM"/>
    </source>
</evidence>
<accession>A0A2S9QMX3</accession>
<comment type="caution">
    <text evidence="1">The sequence shown here is derived from an EMBL/GenBank/DDBJ whole genome shotgun (WGS) entry which is preliminary data.</text>
</comment>
<dbReference type="Proteomes" id="UP000238650">
    <property type="component" value="Unassembled WGS sequence"/>
</dbReference>
<gene>
    <name evidence="1" type="ORF">B4915_08595</name>
</gene>
<dbReference type="AlphaFoldDB" id="A0A2S9QMX3"/>